<comment type="caution">
    <text evidence="2">The sequence shown here is derived from an EMBL/GenBank/DDBJ whole genome shotgun (WGS) entry which is preliminary data.</text>
</comment>
<name>A0ABP8LKT2_9BACT</name>
<dbReference type="InterPro" id="IPR036188">
    <property type="entry name" value="FAD/NAD-bd_sf"/>
</dbReference>
<evidence type="ECO:0000313" key="2">
    <source>
        <dbReference type="EMBL" id="GAA4431613.1"/>
    </source>
</evidence>
<accession>A0ABP8LKT2</accession>
<dbReference type="InterPro" id="IPR002938">
    <property type="entry name" value="FAD-bd"/>
</dbReference>
<evidence type="ECO:0000313" key="3">
    <source>
        <dbReference type="Proteomes" id="UP001500552"/>
    </source>
</evidence>
<gene>
    <name evidence="2" type="ORF">GCM10023188_19330</name>
</gene>
<feature type="domain" description="FAD-binding" evidence="1">
    <location>
        <begin position="28"/>
        <end position="179"/>
    </location>
</feature>
<keyword evidence="3" id="KW-1185">Reference proteome</keyword>
<evidence type="ECO:0000259" key="1">
    <source>
        <dbReference type="Pfam" id="PF01494"/>
    </source>
</evidence>
<dbReference type="Pfam" id="PF01494">
    <property type="entry name" value="FAD_binding_3"/>
    <property type="match status" value="1"/>
</dbReference>
<dbReference type="PANTHER" id="PTHR47469:SF2">
    <property type="entry name" value="OS06G0597600 PROTEIN"/>
    <property type="match status" value="1"/>
</dbReference>
<dbReference type="InterPro" id="IPR053212">
    <property type="entry name" value="DHP_3-monooxygenase"/>
</dbReference>
<sequence>MVEEQHIPKQYRLGPNPGVTMPNGMGDFLLGSVVAGADGSRTVGQRRLGWAWYDNTENDLLRQLGCVKGNVVQHSLRGADIPTETLDNLSNKANQRWPQPWLAAIQHSIRTRNLVATPIAEYVPEVLVKERIALVGDAAHLPTPLTASGFNASLEDAATLADCMAKEIQGGDAVKALLQY</sequence>
<dbReference type="PANTHER" id="PTHR47469">
    <property type="entry name" value="MONOOXYGENASE-LIKE"/>
    <property type="match status" value="1"/>
</dbReference>
<protein>
    <recommendedName>
        <fullName evidence="1">FAD-binding domain-containing protein</fullName>
    </recommendedName>
</protein>
<reference evidence="3" key="1">
    <citation type="journal article" date="2019" name="Int. J. Syst. Evol. Microbiol.">
        <title>The Global Catalogue of Microorganisms (GCM) 10K type strain sequencing project: providing services to taxonomists for standard genome sequencing and annotation.</title>
        <authorList>
            <consortium name="The Broad Institute Genomics Platform"/>
            <consortium name="The Broad Institute Genome Sequencing Center for Infectious Disease"/>
            <person name="Wu L."/>
            <person name="Ma J."/>
        </authorList>
    </citation>
    <scope>NUCLEOTIDE SEQUENCE [LARGE SCALE GENOMIC DNA]</scope>
    <source>
        <strain evidence="3">JCM 17926</strain>
    </source>
</reference>
<dbReference type="SUPFAM" id="SSF51905">
    <property type="entry name" value="FAD/NAD(P)-binding domain"/>
    <property type="match status" value="1"/>
</dbReference>
<dbReference type="Proteomes" id="UP001500552">
    <property type="component" value="Unassembled WGS sequence"/>
</dbReference>
<dbReference type="EMBL" id="BAABHC010000010">
    <property type="protein sequence ID" value="GAA4431613.1"/>
    <property type="molecule type" value="Genomic_DNA"/>
</dbReference>
<dbReference type="SUPFAM" id="SSF54373">
    <property type="entry name" value="FAD-linked reductases, C-terminal domain"/>
    <property type="match status" value="1"/>
</dbReference>
<proteinExistence type="predicted"/>
<dbReference type="Gene3D" id="3.50.50.60">
    <property type="entry name" value="FAD/NAD(P)-binding domain"/>
    <property type="match status" value="1"/>
</dbReference>
<organism evidence="2 3">
    <name type="scientific">Pontibacter saemangeumensis</name>
    <dbReference type="NCBI Taxonomy" id="1084525"/>
    <lineage>
        <taxon>Bacteria</taxon>
        <taxon>Pseudomonadati</taxon>
        <taxon>Bacteroidota</taxon>
        <taxon>Cytophagia</taxon>
        <taxon>Cytophagales</taxon>
        <taxon>Hymenobacteraceae</taxon>
        <taxon>Pontibacter</taxon>
    </lineage>
</organism>